<evidence type="ECO:0000256" key="1">
    <source>
        <dbReference type="ARBA" id="ARBA00004651"/>
    </source>
</evidence>
<evidence type="ECO:0000256" key="11">
    <source>
        <dbReference type="ARBA" id="ARBA00023136"/>
    </source>
</evidence>
<feature type="domain" description="MotA/TolQ/ExbB proton channel" evidence="13">
    <location>
        <begin position="102"/>
        <end position="219"/>
    </location>
</feature>
<keyword evidence="16" id="KW-1185">Reference proteome</keyword>
<keyword evidence="6 12" id="KW-0812">Transmembrane</keyword>
<evidence type="ECO:0000313" key="16">
    <source>
        <dbReference type="Proteomes" id="UP000244906"/>
    </source>
</evidence>
<dbReference type="NCBIfam" id="NF006583">
    <property type="entry name" value="PRK09109.1"/>
    <property type="match status" value="1"/>
</dbReference>
<evidence type="ECO:0000259" key="13">
    <source>
        <dbReference type="Pfam" id="PF01618"/>
    </source>
</evidence>
<dbReference type="AlphaFoldDB" id="A0A2V1GQX0"/>
<dbReference type="Pfam" id="PF20560">
    <property type="entry name" value="MotA_N"/>
    <property type="match status" value="1"/>
</dbReference>
<proteinExistence type="inferred from homology"/>
<feature type="transmembrane region" description="Helical" evidence="12">
    <location>
        <begin position="182"/>
        <end position="204"/>
    </location>
</feature>
<evidence type="ECO:0000256" key="7">
    <source>
        <dbReference type="ARBA" id="ARBA00022779"/>
    </source>
</evidence>
<sequence>MNPLMLLGLIIGVMALGYGQYLEGGSLSALINGPALLIVLGGSFGAVLLQTPGKSVARALSLLGAALFNKQDDFNKTITRLVQLGFQTRREGLLSLENAMEREKNPYLKKMLHLLIDGVDPESIRQIMELEIIQHRASDIRASRFFESIGGYCPTFGIIGAVMGLIQVMGRLGQPEQLGSGIALAFVATVYGIVAANLIFLPLFGRIRALIDYQSCYREMLLEGVLSLSVGENPRITELRLKGFLVGAI</sequence>
<evidence type="ECO:0000256" key="5">
    <source>
        <dbReference type="ARBA" id="ARBA00022500"/>
    </source>
</evidence>
<dbReference type="GO" id="GO:0006935">
    <property type="term" value="P:chemotaxis"/>
    <property type="evidence" value="ECO:0007669"/>
    <property type="project" value="UniProtKB-KW"/>
</dbReference>
<keyword evidence="11 12" id="KW-0472">Membrane</keyword>
<keyword evidence="5" id="KW-0145">Chemotaxis</keyword>
<evidence type="ECO:0000256" key="9">
    <source>
        <dbReference type="ARBA" id="ARBA00022989"/>
    </source>
</evidence>
<dbReference type="Proteomes" id="UP000244906">
    <property type="component" value="Unassembled WGS sequence"/>
</dbReference>
<comment type="subcellular location">
    <subcellularLocation>
        <location evidence="1">Cell membrane</location>
        <topology evidence="1">Multi-pass membrane protein</topology>
    </subcellularLocation>
</comment>
<protein>
    <submittedName>
        <fullName evidence="15">Flagellar motor protein</fullName>
    </submittedName>
</protein>
<feature type="domain" description="Motility protein A N-terminal" evidence="14">
    <location>
        <begin position="7"/>
        <end position="91"/>
    </location>
</feature>
<dbReference type="PROSITE" id="PS01307">
    <property type="entry name" value="MOTA"/>
    <property type="match status" value="1"/>
</dbReference>
<dbReference type="GO" id="GO:1902600">
    <property type="term" value="P:proton transmembrane transport"/>
    <property type="evidence" value="ECO:0007669"/>
    <property type="project" value="UniProtKB-KW"/>
</dbReference>
<dbReference type="Pfam" id="PF01618">
    <property type="entry name" value="MotA_ExbB"/>
    <property type="match status" value="1"/>
</dbReference>
<dbReference type="InterPro" id="IPR047055">
    <property type="entry name" value="MotA-like"/>
</dbReference>
<dbReference type="PANTHER" id="PTHR30433:SF3">
    <property type="entry name" value="MOTILITY PROTEIN A"/>
    <property type="match status" value="1"/>
</dbReference>
<feature type="transmembrane region" description="Helical" evidence="12">
    <location>
        <begin position="29"/>
        <end position="49"/>
    </location>
</feature>
<dbReference type="InterPro" id="IPR002898">
    <property type="entry name" value="MotA_ExbB_proton_chnl"/>
</dbReference>
<feature type="transmembrane region" description="Helical" evidence="12">
    <location>
        <begin position="149"/>
        <end position="170"/>
    </location>
</feature>
<keyword evidence="15" id="KW-0969">Cilium</keyword>
<evidence type="ECO:0000256" key="12">
    <source>
        <dbReference type="SAM" id="Phobius"/>
    </source>
</evidence>
<dbReference type="InterPro" id="IPR046786">
    <property type="entry name" value="MotA_N"/>
</dbReference>
<evidence type="ECO:0000259" key="14">
    <source>
        <dbReference type="Pfam" id="PF20560"/>
    </source>
</evidence>
<keyword evidence="10" id="KW-0406">Ion transport</keyword>
<gene>
    <name evidence="15" type="ORF">DC094_15580</name>
</gene>
<dbReference type="RefSeq" id="WP_116688053.1">
    <property type="nucleotide sequence ID" value="NZ_CAWNYD010000007.1"/>
</dbReference>
<evidence type="ECO:0000256" key="4">
    <source>
        <dbReference type="ARBA" id="ARBA00022475"/>
    </source>
</evidence>
<organism evidence="15 16">
    <name type="scientific">Pelagibaculum spongiae</name>
    <dbReference type="NCBI Taxonomy" id="2080658"/>
    <lineage>
        <taxon>Bacteria</taxon>
        <taxon>Pseudomonadati</taxon>
        <taxon>Pseudomonadota</taxon>
        <taxon>Gammaproteobacteria</taxon>
        <taxon>Oceanospirillales</taxon>
        <taxon>Pelagibaculum</taxon>
    </lineage>
</organism>
<dbReference type="InterPro" id="IPR000540">
    <property type="entry name" value="Flag_MotA_CS"/>
</dbReference>
<evidence type="ECO:0000256" key="8">
    <source>
        <dbReference type="ARBA" id="ARBA00022781"/>
    </source>
</evidence>
<dbReference type="EMBL" id="QDDL01000007">
    <property type="protein sequence ID" value="PVZ66689.1"/>
    <property type="molecule type" value="Genomic_DNA"/>
</dbReference>
<evidence type="ECO:0000256" key="3">
    <source>
        <dbReference type="ARBA" id="ARBA00022448"/>
    </source>
</evidence>
<keyword evidence="8" id="KW-0375">Hydrogen ion transport</keyword>
<dbReference type="PANTHER" id="PTHR30433">
    <property type="entry name" value="CHEMOTAXIS PROTEIN MOTA"/>
    <property type="match status" value="1"/>
</dbReference>
<evidence type="ECO:0000256" key="10">
    <source>
        <dbReference type="ARBA" id="ARBA00023065"/>
    </source>
</evidence>
<name>A0A2V1GQX0_9GAMM</name>
<evidence type="ECO:0000256" key="6">
    <source>
        <dbReference type="ARBA" id="ARBA00022692"/>
    </source>
</evidence>
<dbReference type="GO" id="GO:0005886">
    <property type="term" value="C:plasma membrane"/>
    <property type="evidence" value="ECO:0007669"/>
    <property type="project" value="UniProtKB-SubCell"/>
</dbReference>
<keyword evidence="3" id="KW-0813">Transport</keyword>
<keyword evidence="15" id="KW-0282">Flagellum</keyword>
<comment type="similarity">
    <text evidence="2">Belongs to the MotA family.</text>
</comment>
<evidence type="ECO:0000256" key="2">
    <source>
        <dbReference type="ARBA" id="ARBA00008038"/>
    </source>
</evidence>
<dbReference type="OrthoDB" id="9806929at2"/>
<accession>A0A2V1GQX0</accession>
<keyword evidence="7" id="KW-0283">Flagellar rotation</keyword>
<keyword evidence="9 12" id="KW-1133">Transmembrane helix</keyword>
<keyword evidence="15" id="KW-0966">Cell projection</keyword>
<keyword evidence="4" id="KW-1003">Cell membrane</keyword>
<reference evidence="15 16" key="1">
    <citation type="submission" date="2018-04" db="EMBL/GenBank/DDBJ databases">
        <title>Thalassorhabdus spongiae gen. nov., sp. nov., isolated from a marine sponge in South-West Iceland.</title>
        <authorList>
            <person name="Knobloch S."/>
            <person name="Daussin A."/>
            <person name="Johannsson R."/>
            <person name="Marteinsson V.T."/>
        </authorList>
    </citation>
    <scope>NUCLEOTIDE SEQUENCE [LARGE SCALE GENOMIC DNA]</scope>
    <source>
        <strain evidence="15 16">Hp12</strain>
    </source>
</reference>
<comment type="caution">
    <text evidence="15">The sequence shown here is derived from an EMBL/GenBank/DDBJ whole genome shotgun (WGS) entry which is preliminary data.</text>
</comment>
<dbReference type="GO" id="GO:0071978">
    <property type="term" value="P:bacterial-type flagellum-dependent swarming motility"/>
    <property type="evidence" value="ECO:0007669"/>
    <property type="project" value="InterPro"/>
</dbReference>
<evidence type="ECO:0000313" key="15">
    <source>
        <dbReference type="EMBL" id="PVZ66689.1"/>
    </source>
</evidence>